<dbReference type="EMBL" id="MU853362">
    <property type="protein sequence ID" value="KAK4108504.1"/>
    <property type="molecule type" value="Genomic_DNA"/>
</dbReference>
<accession>A0AAN6QE64</accession>
<gene>
    <name evidence="2" type="ORF">N656DRAFT_784004</name>
</gene>
<dbReference type="GeneID" id="89940193"/>
<comment type="caution">
    <text evidence="2">The sequence shown here is derived from an EMBL/GenBank/DDBJ whole genome shotgun (WGS) entry which is preliminary data.</text>
</comment>
<sequence length="308" mass="35260">MSAALPDDLAMSLIFIPESGRTYAVIYGCNNKQMRTIETRIRAAEDTTDHHLLLPGVFAELERERLLGLVEDLVDRFTLASDIFKNSRWDQDGKKMQDYLSICLQCRSLMHHIHAVKRQLRAFIDEVDTLQREWELTPPACHRDTDKRQRVLATGQRIKRRLQDIVDEYDDKIDQCETMTQDLSLAMQTGWNQTAREDSATNTKMAKVNAFIAFETKRESSQMRSIALLGMIYLPVSCVASIFSTSLFDFHPGSGDTVISPYIWILVVLSVALTAVTVLIWHFATNRDHRKDTKRTGSFGINFDDHMV</sequence>
<evidence type="ECO:0000313" key="2">
    <source>
        <dbReference type="EMBL" id="KAK4108504.1"/>
    </source>
</evidence>
<dbReference type="RefSeq" id="XP_064666074.1">
    <property type="nucleotide sequence ID" value="XM_064816068.1"/>
</dbReference>
<keyword evidence="1" id="KW-0812">Transmembrane</keyword>
<feature type="transmembrane region" description="Helical" evidence="1">
    <location>
        <begin position="262"/>
        <end position="284"/>
    </location>
</feature>
<feature type="transmembrane region" description="Helical" evidence="1">
    <location>
        <begin position="226"/>
        <end position="250"/>
    </location>
</feature>
<dbReference type="Proteomes" id="UP001302812">
    <property type="component" value="Unassembled WGS sequence"/>
</dbReference>
<protein>
    <submittedName>
        <fullName evidence="2">Uncharacterized protein</fullName>
    </submittedName>
</protein>
<keyword evidence="1" id="KW-1133">Transmembrane helix</keyword>
<name>A0AAN6QE64_9PEZI</name>
<evidence type="ECO:0000256" key="1">
    <source>
        <dbReference type="SAM" id="Phobius"/>
    </source>
</evidence>
<reference evidence="2" key="1">
    <citation type="journal article" date="2023" name="Mol. Phylogenet. Evol.">
        <title>Genome-scale phylogeny and comparative genomics of the fungal order Sordariales.</title>
        <authorList>
            <person name="Hensen N."/>
            <person name="Bonometti L."/>
            <person name="Westerberg I."/>
            <person name="Brannstrom I.O."/>
            <person name="Guillou S."/>
            <person name="Cros-Aarteil S."/>
            <person name="Calhoun S."/>
            <person name="Haridas S."/>
            <person name="Kuo A."/>
            <person name="Mondo S."/>
            <person name="Pangilinan J."/>
            <person name="Riley R."/>
            <person name="LaButti K."/>
            <person name="Andreopoulos B."/>
            <person name="Lipzen A."/>
            <person name="Chen C."/>
            <person name="Yan M."/>
            <person name="Daum C."/>
            <person name="Ng V."/>
            <person name="Clum A."/>
            <person name="Steindorff A."/>
            <person name="Ohm R.A."/>
            <person name="Martin F."/>
            <person name="Silar P."/>
            <person name="Natvig D.O."/>
            <person name="Lalanne C."/>
            <person name="Gautier V."/>
            <person name="Ament-Velasquez S.L."/>
            <person name="Kruys A."/>
            <person name="Hutchinson M.I."/>
            <person name="Powell A.J."/>
            <person name="Barry K."/>
            <person name="Miller A.N."/>
            <person name="Grigoriev I.V."/>
            <person name="Debuchy R."/>
            <person name="Gladieux P."/>
            <person name="Hiltunen Thoren M."/>
            <person name="Johannesson H."/>
        </authorList>
    </citation>
    <scope>NUCLEOTIDE SEQUENCE</scope>
    <source>
        <strain evidence="2">CBS 508.74</strain>
    </source>
</reference>
<proteinExistence type="predicted"/>
<keyword evidence="3" id="KW-1185">Reference proteome</keyword>
<dbReference type="Gene3D" id="1.20.58.340">
    <property type="entry name" value="Magnesium transport protein CorA, transmembrane region"/>
    <property type="match status" value="1"/>
</dbReference>
<organism evidence="2 3">
    <name type="scientific">Canariomyces notabilis</name>
    <dbReference type="NCBI Taxonomy" id="2074819"/>
    <lineage>
        <taxon>Eukaryota</taxon>
        <taxon>Fungi</taxon>
        <taxon>Dikarya</taxon>
        <taxon>Ascomycota</taxon>
        <taxon>Pezizomycotina</taxon>
        <taxon>Sordariomycetes</taxon>
        <taxon>Sordariomycetidae</taxon>
        <taxon>Sordariales</taxon>
        <taxon>Chaetomiaceae</taxon>
        <taxon>Canariomyces</taxon>
    </lineage>
</organism>
<reference evidence="2" key="2">
    <citation type="submission" date="2023-05" db="EMBL/GenBank/DDBJ databases">
        <authorList>
            <consortium name="Lawrence Berkeley National Laboratory"/>
            <person name="Steindorff A."/>
            <person name="Hensen N."/>
            <person name="Bonometti L."/>
            <person name="Westerberg I."/>
            <person name="Brannstrom I.O."/>
            <person name="Guillou S."/>
            <person name="Cros-Aarteil S."/>
            <person name="Calhoun S."/>
            <person name="Haridas S."/>
            <person name="Kuo A."/>
            <person name="Mondo S."/>
            <person name="Pangilinan J."/>
            <person name="Riley R."/>
            <person name="Labutti K."/>
            <person name="Andreopoulos B."/>
            <person name="Lipzen A."/>
            <person name="Chen C."/>
            <person name="Yanf M."/>
            <person name="Daum C."/>
            <person name="Ng V."/>
            <person name="Clum A."/>
            <person name="Ohm R."/>
            <person name="Martin F."/>
            <person name="Silar P."/>
            <person name="Natvig D."/>
            <person name="Lalanne C."/>
            <person name="Gautier V."/>
            <person name="Ament-Velasquez S.L."/>
            <person name="Kruys A."/>
            <person name="Hutchinson M.I."/>
            <person name="Powell A.J."/>
            <person name="Barry K."/>
            <person name="Miller A.N."/>
            <person name="Grigoriev I.V."/>
            <person name="Debuchy R."/>
            <person name="Gladieux P."/>
            <person name="Thoren M.H."/>
            <person name="Johannesson H."/>
        </authorList>
    </citation>
    <scope>NUCLEOTIDE SEQUENCE</scope>
    <source>
        <strain evidence="2">CBS 508.74</strain>
    </source>
</reference>
<keyword evidence="1" id="KW-0472">Membrane</keyword>
<dbReference type="AlphaFoldDB" id="A0AAN6QE64"/>
<evidence type="ECO:0000313" key="3">
    <source>
        <dbReference type="Proteomes" id="UP001302812"/>
    </source>
</evidence>